<feature type="domain" description="Alginate lyase" evidence="4">
    <location>
        <begin position="70"/>
        <end position="273"/>
    </location>
</feature>
<dbReference type="Gene3D" id="1.50.10.100">
    <property type="entry name" value="Chondroitin AC/alginate lyase"/>
    <property type="match status" value="1"/>
</dbReference>
<dbReference type="InterPro" id="IPR008397">
    <property type="entry name" value="Alginate_lyase_dom"/>
</dbReference>
<dbReference type="GO" id="GO:0042597">
    <property type="term" value="C:periplasmic space"/>
    <property type="evidence" value="ECO:0007669"/>
    <property type="project" value="InterPro"/>
</dbReference>
<dbReference type="GO" id="GO:0030313">
    <property type="term" value="C:cell envelope"/>
    <property type="evidence" value="ECO:0007669"/>
    <property type="project" value="UniProtKB-SubCell"/>
</dbReference>
<evidence type="ECO:0000256" key="1">
    <source>
        <dbReference type="ARBA" id="ARBA00004196"/>
    </source>
</evidence>
<comment type="subcellular location">
    <subcellularLocation>
        <location evidence="1">Cell envelope</location>
    </subcellularLocation>
</comment>
<protein>
    <submittedName>
        <fullName evidence="6">Alginate lyase family protein</fullName>
    </submittedName>
</protein>
<feature type="domain" description="Heparinase II/III-like C-terminal" evidence="5">
    <location>
        <begin position="390"/>
        <end position="582"/>
    </location>
</feature>
<proteinExistence type="predicted"/>
<keyword evidence="2" id="KW-0732">Signal</keyword>
<name>A0A6G9RQI8_9ENTR</name>
<evidence type="ECO:0000256" key="2">
    <source>
        <dbReference type="ARBA" id="ARBA00022729"/>
    </source>
</evidence>
<dbReference type="Gene3D" id="2.70.98.70">
    <property type="match status" value="1"/>
</dbReference>
<dbReference type="SUPFAM" id="SSF48230">
    <property type="entry name" value="Chondroitin AC/alginate lyase"/>
    <property type="match status" value="1"/>
</dbReference>
<dbReference type="InterPro" id="IPR012480">
    <property type="entry name" value="Hepar_II_III_C"/>
</dbReference>
<dbReference type="GO" id="GO:0016829">
    <property type="term" value="F:lyase activity"/>
    <property type="evidence" value="ECO:0007669"/>
    <property type="project" value="UniProtKB-KW"/>
</dbReference>
<dbReference type="InterPro" id="IPR008929">
    <property type="entry name" value="Chondroitin_lyas"/>
</dbReference>
<reference evidence="6 7" key="1">
    <citation type="submission" date="2020-02" db="EMBL/GenBank/DDBJ databases">
        <title>Whole genome PO2S7.</title>
        <authorList>
            <person name="Singha K.M."/>
        </authorList>
    </citation>
    <scope>NUCLEOTIDE SEQUENCE [LARGE SCALE GENOMIC DNA]</scope>
    <source>
        <strain evidence="6 7">PO2S7</strain>
    </source>
</reference>
<evidence type="ECO:0000259" key="4">
    <source>
        <dbReference type="Pfam" id="PF05426"/>
    </source>
</evidence>
<evidence type="ECO:0000313" key="7">
    <source>
        <dbReference type="Proteomes" id="UP000503580"/>
    </source>
</evidence>
<evidence type="ECO:0000256" key="3">
    <source>
        <dbReference type="ARBA" id="ARBA00023239"/>
    </source>
</evidence>
<dbReference type="KEGG" id="kgn:GY169_15110"/>
<evidence type="ECO:0000259" key="5">
    <source>
        <dbReference type="Pfam" id="PF07940"/>
    </source>
</evidence>
<evidence type="ECO:0000313" key="6">
    <source>
        <dbReference type="EMBL" id="QIR28051.1"/>
    </source>
</evidence>
<dbReference type="RefSeq" id="WP_167576229.1">
    <property type="nucleotide sequence ID" value="NZ_CP050321.1"/>
</dbReference>
<dbReference type="EMBL" id="CP050321">
    <property type="protein sequence ID" value="QIR28051.1"/>
    <property type="molecule type" value="Genomic_DNA"/>
</dbReference>
<keyword evidence="3 6" id="KW-0456">Lyase</keyword>
<dbReference type="AlphaFoldDB" id="A0A6G9RQI8"/>
<keyword evidence="7" id="KW-1185">Reference proteome</keyword>
<gene>
    <name evidence="6" type="ORF">GY169_15110</name>
</gene>
<dbReference type="Proteomes" id="UP000503580">
    <property type="component" value="Chromosome"/>
</dbReference>
<sequence length="697" mass="77639">MILDRSLFLSPSDITALRACFTHDTQPGITLRHQRQQLEAWLARPQWIPGHGEGGGPEHARHKYNYQMMDLAGLHWLLSGDVRYRDALLALLRGYADVYPTLGSATSRDSNPPGRLFHQTLNEDMFLLYAAGAWACVKGSASEADRAHIEENLLCLMVREAITVHRDTFDIVHNHGMWSVAAIALCGLATDHPEWVEIALHGKLRDDVSGGFYAQLNQLFSVDGYYIEGLYYQRFALRPMLLFAAALDRCQPEREIWSYGDRLIQRACVTLFDMAFPDGTLPALNDASKTMNLRDEGALMAVSLCRQHYGPSSQLSAIAHYQQACWPCRGTLLLSEDAQAPGEVTVRRSQLVRDGVAGDRGAGGILRAQPDGESESMALLWWGGHGNIAGMHSALNHGHFDGLHLSYFTRGHEILQDYGFARWVNVEPKFGGRYVAENNGYAKKTVAHNTVVVDEGCQNQGDKERAAARYGNTHFFTGSGPYQGMSAFADDYWPGVNQQRTVLLLTLPQCERPLLVDLFALYSDNRHQYDYCLHTLGQIIHCNRELKAEPTRSPLGTSQGYEHLWRCACGPVPAAEAAQLSWLYGDSFYTLTSTMPQPGELIIARTGASDPAFNLREEPAWLLRTHAQNTLFANVLECHGEFDESREVSRQARGNVREVMIEEHSAAQTVVLIAFHQGEPCRIAVDNRRGHGGFSVA</sequence>
<dbReference type="Pfam" id="PF05426">
    <property type="entry name" value="Alginate_lyase"/>
    <property type="match status" value="1"/>
</dbReference>
<organism evidence="6 7">
    <name type="scientific">Kluyvera genomosp. 3</name>
    <dbReference type="NCBI Taxonomy" id="2774055"/>
    <lineage>
        <taxon>Bacteria</taxon>
        <taxon>Pseudomonadati</taxon>
        <taxon>Pseudomonadota</taxon>
        <taxon>Gammaproteobacteria</taxon>
        <taxon>Enterobacterales</taxon>
        <taxon>Enterobacteriaceae</taxon>
        <taxon>Kluyvera</taxon>
    </lineage>
</organism>
<dbReference type="Pfam" id="PF07940">
    <property type="entry name" value="Hepar_II_III_C"/>
    <property type="match status" value="1"/>
</dbReference>
<accession>A0A6G9RQI8</accession>